<comment type="catalytic activity">
    <reaction evidence="6 7">
        <text>D-erythro-1-(imidazol-4-yl)glycerol 3-phosphate = 3-(imidazol-4-yl)-2-oxopropyl phosphate + H2O</text>
        <dbReference type="Rhea" id="RHEA:11040"/>
        <dbReference type="ChEBI" id="CHEBI:15377"/>
        <dbReference type="ChEBI" id="CHEBI:57766"/>
        <dbReference type="ChEBI" id="CHEBI:58278"/>
        <dbReference type="EC" id="4.2.1.19"/>
    </reaction>
</comment>
<organism evidence="8 9">
    <name type="scientific">Glycocaulis alkaliphilus</name>
    <dbReference type="NCBI Taxonomy" id="1434191"/>
    <lineage>
        <taxon>Bacteria</taxon>
        <taxon>Pseudomonadati</taxon>
        <taxon>Pseudomonadota</taxon>
        <taxon>Alphaproteobacteria</taxon>
        <taxon>Maricaulales</taxon>
        <taxon>Maricaulaceae</taxon>
        <taxon>Glycocaulis</taxon>
    </lineage>
</organism>
<keyword evidence="6" id="KW-0963">Cytoplasm</keyword>
<dbReference type="InterPro" id="IPR038494">
    <property type="entry name" value="IGPD_sf"/>
</dbReference>
<protein>
    <recommendedName>
        <fullName evidence="2 6">Imidazoleglycerol-phosphate dehydratase</fullName>
        <shortName evidence="6">IGPD</shortName>
        <ecNumber evidence="6 7">4.2.1.19</ecNumber>
    </recommendedName>
</protein>
<comment type="subcellular location">
    <subcellularLocation>
        <location evidence="6 7">Cytoplasm</location>
    </subcellularLocation>
</comment>
<dbReference type="GO" id="GO:0000105">
    <property type="term" value="P:L-histidine biosynthetic process"/>
    <property type="evidence" value="ECO:0007669"/>
    <property type="project" value="UniProtKB-UniRule"/>
</dbReference>
<evidence type="ECO:0000256" key="5">
    <source>
        <dbReference type="ARBA" id="ARBA00023239"/>
    </source>
</evidence>
<evidence type="ECO:0000256" key="1">
    <source>
        <dbReference type="ARBA" id="ARBA00005047"/>
    </source>
</evidence>
<keyword evidence="3 6" id="KW-0028">Amino-acid biosynthesis</keyword>
<sequence length="402" mass="43103">MSAIIDLSRGAGIRAELSRKALLARLSDILGCDPEALVLAANAEAAQQALEGVDTSFDTSRLAEGLAALESPSKEGVTLYRLGREISDYVVIDTRNPALAAELTDKSALPYPYLAPDIVPRLTPAAIASAKAEWDQYVSLMLSCAARMGELTGAVVDREGDKLTLSSPDKGALAQRLAALGLKLEETGEGFTAWVLTLAEAKALAAYLGGLKAPRTASIRRTTKETDIALYIDLDGEGGRFETGVHFFDHMLEQVSRHGGFRLDVVCEGDIEVDTHHTIEDVCLALGEAIRLALGDKAGIARFGFALPMDETRAGVWIDLSGRPYLRFDGEIPGERVGDYPVDMCAHAFRSISETLKAAIHVEVSGDNPHHMIEACYKAFGRALRQAIRIEGASIPSTKGVL</sequence>
<dbReference type="FunFam" id="3.30.230.40:FF:000001">
    <property type="entry name" value="Imidazoleglycerol-phosphate dehydratase HisB"/>
    <property type="match status" value="1"/>
</dbReference>
<dbReference type="CDD" id="cd07914">
    <property type="entry name" value="IGPD"/>
    <property type="match status" value="1"/>
</dbReference>
<dbReference type="InterPro" id="IPR020568">
    <property type="entry name" value="Ribosomal_Su5_D2-typ_SF"/>
</dbReference>
<evidence type="ECO:0000313" key="8">
    <source>
        <dbReference type="EMBL" id="AZU03856.1"/>
    </source>
</evidence>
<dbReference type="EMBL" id="CP018911">
    <property type="protein sequence ID" value="AZU03856.1"/>
    <property type="molecule type" value="Genomic_DNA"/>
</dbReference>
<evidence type="ECO:0000256" key="7">
    <source>
        <dbReference type="RuleBase" id="RU000599"/>
    </source>
</evidence>
<keyword evidence="9" id="KW-1185">Reference proteome</keyword>
<dbReference type="UniPathway" id="UPA00031">
    <property type="reaction ID" value="UER00011"/>
</dbReference>
<dbReference type="NCBIfam" id="NF002111">
    <property type="entry name" value="PRK00951.2-1"/>
    <property type="match status" value="1"/>
</dbReference>
<dbReference type="Pfam" id="PF00475">
    <property type="entry name" value="IGPD"/>
    <property type="match status" value="1"/>
</dbReference>
<proteinExistence type="inferred from homology"/>
<evidence type="ECO:0000256" key="2">
    <source>
        <dbReference type="ARBA" id="ARBA00016664"/>
    </source>
</evidence>
<accession>A0A3T0E9J0</accession>
<dbReference type="GO" id="GO:0004424">
    <property type="term" value="F:imidazoleglycerol-phosphate dehydratase activity"/>
    <property type="evidence" value="ECO:0007669"/>
    <property type="project" value="UniProtKB-UniRule"/>
</dbReference>
<evidence type="ECO:0000256" key="4">
    <source>
        <dbReference type="ARBA" id="ARBA00023102"/>
    </source>
</evidence>
<dbReference type="KEGG" id="gak:X907_1323"/>
<evidence type="ECO:0000313" key="9">
    <source>
        <dbReference type="Proteomes" id="UP000286954"/>
    </source>
</evidence>
<dbReference type="RefSeq" id="WP_233352558.1">
    <property type="nucleotide sequence ID" value="NZ_BMFB01000007.1"/>
</dbReference>
<dbReference type="GO" id="GO:0005737">
    <property type="term" value="C:cytoplasm"/>
    <property type="evidence" value="ECO:0007669"/>
    <property type="project" value="UniProtKB-SubCell"/>
</dbReference>
<dbReference type="SUPFAM" id="SSF54211">
    <property type="entry name" value="Ribosomal protein S5 domain 2-like"/>
    <property type="match status" value="2"/>
</dbReference>
<dbReference type="PANTHER" id="PTHR23133:SF2">
    <property type="entry name" value="IMIDAZOLEGLYCEROL-PHOSPHATE DEHYDRATASE"/>
    <property type="match status" value="1"/>
</dbReference>
<dbReference type="Gene3D" id="3.30.230.40">
    <property type="entry name" value="Imidazole glycerol phosphate dehydratase, domain 1"/>
    <property type="match status" value="2"/>
</dbReference>
<dbReference type="PROSITE" id="PS00955">
    <property type="entry name" value="IGP_DEHYDRATASE_2"/>
    <property type="match status" value="1"/>
</dbReference>
<dbReference type="Proteomes" id="UP000286954">
    <property type="component" value="Chromosome"/>
</dbReference>
<evidence type="ECO:0000256" key="6">
    <source>
        <dbReference type="HAMAP-Rule" id="MF_00076"/>
    </source>
</evidence>
<dbReference type="PROSITE" id="PS00954">
    <property type="entry name" value="IGP_DEHYDRATASE_1"/>
    <property type="match status" value="1"/>
</dbReference>
<comment type="pathway">
    <text evidence="1 6 7">Amino-acid biosynthesis; L-histidine biosynthesis; L-histidine from 5-phospho-alpha-D-ribose 1-diphosphate: step 6/9.</text>
</comment>
<name>A0A3T0E9J0_9PROT</name>
<comment type="similarity">
    <text evidence="6 7">Belongs to the imidazoleglycerol-phosphate dehydratase family.</text>
</comment>
<evidence type="ECO:0000256" key="3">
    <source>
        <dbReference type="ARBA" id="ARBA00022605"/>
    </source>
</evidence>
<keyword evidence="4 6" id="KW-0368">Histidine biosynthesis</keyword>
<dbReference type="InterPro" id="IPR000807">
    <property type="entry name" value="ImidazoleglycerolP_deHydtase"/>
</dbReference>
<dbReference type="HAMAP" id="MF_00076">
    <property type="entry name" value="HisB"/>
    <property type="match status" value="1"/>
</dbReference>
<dbReference type="FunFam" id="3.30.230.40:FF:000003">
    <property type="entry name" value="Imidazoleglycerol-phosphate dehydratase HisB"/>
    <property type="match status" value="1"/>
</dbReference>
<dbReference type="PANTHER" id="PTHR23133">
    <property type="entry name" value="IMIDAZOLEGLYCEROL-PHOSPHATE DEHYDRATASE HIS7"/>
    <property type="match status" value="1"/>
</dbReference>
<keyword evidence="5 6" id="KW-0456">Lyase</keyword>
<gene>
    <name evidence="6" type="primary">hisB</name>
    <name evidence="8" type="ORF">X907_1323</name>
</gene>
<reference evidence="8 9" key="1">
    <citation type="submission" date="2016-12" db="EMBL/GenBank/DDBJ databases">
        <title>The genome of dimorphic prosthecate Glycocaulis alkaliphilus 6b-8t, isolated from crude oil dictates its adaptability in petroleum environments.</title>
        <authorList>
            <person name="Wu X.-L."/>
            <person name="Geng S."/>
        </authorList>
    </citation>
    <scope>NUCLEOTIDE SEQUENCE [LARGE SCALE GENOMIC DNA]</scope>
    <source>
        <strain evidence="8 9">6B-8</strain>
    </source>
</reference>
<dbReference type="AlphaFoldDB" id="A0A3T0E9J0"/>
<dbReference type="InterPro" id="IPR020565">
    <property type="entry name" value="ImidazoleglycerP_deHydtase_CS"/>
</dbReference>
<dbReference type="EC" id="4.2.1.19" evidence="6 7"/>